<dbReference type="SUPFAM" id="SSF51161">
    <property type="entry name" value="Trimeric LpxA-like enzymes"/>
    <property type="match status" value="1"/>
</dbReference>
<gene>
    <name evidence="4" type="ORF">AM493_01280</name>
</gene>
<dbReference type="PATRIC" id="fig|1202724.3.peg.259"/>
<organism evidence="4 5">
    <name type="scientific">Flavobacterium akiainvivens</name>
    <dbReference type="NCBI Taxonomy" id="1202724"/>
    <lineage>
        <taxon>Bacteria</taxon>
        <taxon>Pseudomonadati</taxon>
        <taxon>Bacteroidota</taxon>
        <taxon>Flavobacteriia</taxon>
        <taxon>Flavobacteriales</taxon>
        <taxon>Flavobacteriaceae</taxon>
        <taxon>Flavobacterium</taxon>
    </lineage>
</organism>
<dbReference type="Proteomes" id="UP000037755">
    <property type="component" value="Unassembled WGS sequence"/>
</dbReference>
<dbReference type="InterPro" id="IPR042122">
    <property type="entry name" value="Ser_AcTrfase_N_sf"/>
</dbReference>
<evidence type="ECO:0000313" key="4">
    <source>
        <dbReference type="EMBL" id="KOS08152.1"/>
    </source>
</evidence>
<dbReference type="InterPro" id="IPR045304">
    <property type="entry name" value="LbH_SAT"/>
</dbReference>
<keyword evidence="2 4" id="KW-0808">Transferase</keyword>
<dbReference type="Gene3D" id="1.10.3130.10">
    <property type="entry name" value="serine acetyltransferase, domain 1"/>
    <property type="match status" value="1"/>
</dbReference>
<reference evidence="4 5" key="1">
    <citation type="submission" date="2015-08" db="EMBL/GenBank/DDBJ databases">
        <title>Whole genome sequence of Flavobacterium akiainvivens IK-1T, from decaying Wikstroemia oahuensis, an endemic Hawaiian shrub.</title>
        <authorList>
            <person name="Wan X."/>
            <person name="Hou S."/>
            <person name="Saito J."/>
            <person name="Donachie S."/>
        </authorList>
    </citation>
    <scope>NUCLEOTIDE SEQUENCE [LARGE SCALE GENOMIC DNA]</scope>
    <source>
        <strain evidence="4 5">IK-1</strain>
    </source>
</reference>
<protein>
    <submittedName>
        <fullName evidence="4">Serine acetyltransferase</fullName>
    </submittedName>
</protein>
<dbReference type="PANTHER" id="PTHR42811">
    <property type="entry name" value="SERINE ACETYLTRANSFERASE"/>
    <property type="match status" value="1"/>
</dbReference>
<dbReference type="NCBIfam" id="NF041874">
    <property type="entry name" value="EPS_EpsC"/>
    <property type="match status" value="1"/>
</dbReference>
<keyword evidence="5" id="KW-1185">Reference proteome</keyword>
<evidence type="ECO:0000313" key="5">
    <source>
        <dbReference type="Proteomes" id="UP000037755"/>
    </source>
</evidence>
<evidence type="ECO:0000256" key="2">
    <source>
        <dbReference type="ARBA" id="ARBA00022679"/>
    </source>
</evidence>
<evidence type="ECO:0000256" key="3">
    <source>
        <dbReference type="ARBA" id="ARBA00023315"/>
    </source>
</evidence>
<dbReference type="Gene3D" id="2.160.10.10">
    <property type="entry name" value="Hexapeptide repeat proteins"/>
    <property type="match status" value="1"/>
</dbReference>
<accession>A0A0M9VJV1</accession>
<dbReference type="GO" id="GO:0008652">
    <property type="term" value="P:amino acid biosynthetic process"/>
    <property type="evidence" value="ECO:0007669"/>
    <property type="project" value="UniProtKB-KW"/>
</dbReference>
<dbReference type="STRING" id="1202724.AM493_01280"/>
<name>A0A0M9VJV1_9FLAO</name>
<keyword evidence="1" id="KW-0028">Amino-acid biosynthesis</keyword>
<comment type="caution">
    <text evidence="4">The sequence shown here is derived from an EMBL/GenBank/DDBJ whole genome shotgun (WGS) entry which is preliminary data.</text>
</comment>
<proteinExistence type="predicted"/>
<dbReference type="GO" id="GO:0016746">
    <property type="term" value="F:acyltransferase activity"/>
    <property type="evidence" value="ECO:0007669"/>
    <property type="project" value="UniProtKB-KW"/>
</dbReference>
<keyword evidence="3" id="KW-0012">Acyltransferase</keyword>
<dbReference type="EMBL" id="LIYD01000005">
    <property type="protein sequence ID" value="KOS08152.1"/>
    <property type="molecule type" value="Genomic_DNA"/>
</dbReference>
<dbReference type="CDD" id="cd03354">
    <property type="entry name" value="LbH_SAT"/>
    <property type="match status" value="1"/>
</dbReference>
<evidence type="ECO:0000256" key="1">
    <source>
        <dbReference type="ARBA" id="ARBA00022605"/>
    </source>
</evidence>
<dbReference type="AlphaFoldDB" id="A0A0M9VJV1"/>
<dbReference type="InterPro" id="IPR011004">
    <property type="entry name" value="Trimer_LpxA-like_sf"/>
</dbReference>
<dbReference type="InterPro" id="IPR053376">
    <property type="entry name" value="Serine_acetyltransferase"/>
</dbReference>
<sequence length="270" mass="30298">MRDIYKANLVEKRMYIDIDKVKLWVDETYAWLFCQKEQYVSYTVFQNKETELRDILKGFLIQERIPPSEAQTLSGLLFARLGIVHAILLDDLSAVLEFDPAAKSKDEILLAYPGFFALAVHRLAHEMWKAGLQVLPRIISEYSHSKTGIDIHPAATIGRRFFIDHGTGIVIGETTVIGNDVKIYQGVTLGALSVEKDYTFKKRHPTIEDNVTLYANATILGGETTIGTRSVIGGSVWLTASVPPDSQVFHQTENKLGPKRAKIFAQNFSI</sequence>